<gene>
    <name evidence="2" type="ORF">HNQ68_002097</name>
</gene>
<accession>A0A7W8ALP7</accession>
<feature type="region of interest" description="Disordered" evidence="1">
    <location>
        <begin position="34"/>
        <end position="60"/>
    </location>
</feature>
<comment type="caution">
    <text evidence="2">The sequence shown here is derived from an EMBL/GenBank/DDBJ whole genome shotgun (WGS) entry which is preliminary data.</text>
</comment>
<keyword evidence="3" id="KW-1185">Reference proteome</keyword>
<dbReference type="AlphaFoldDB" id="A0A7W8ALP7"/>
<evidence type="ECO:0000313" key="2">
    <source>
        <dbReference type="EMBL" id="MBB5091556.1"/>
    </source>
</evidence>
<reference evidence="2 3" key="1">
    <citation type="submission" date="2020-08" db="EMBL/GenBank/DDBJ databases">
        <title>Genomic Encyclopedia of Type Strains, Phase IV (KMG-IV): sequencing the most valuable type-strain genomes for metagenomic binning, comparative biology and taxonomic classification.</title>
        <authorList>
            <person name="Goeker M."/>
        </authorList>
    </citation>
    <scope>NUCLEOTIDE SEQUENCE [LARGE SCALE GENOMIC DNA]</scope>
    <source>
        <strain evidence="2 3">DSM 25620</strain>
    </source>
</reference>
<proteinExistence type="predicted"/>
<protein>
    <submittedName>
        <fullName evidence="2">Uncharacterized membrane-anchored protein YitT (DUF2179 family)</fullName>
    </submittedName>
</protein>
<dbReference type="RefSeq" id="WP_151159588.1">
    <property type="nucleotide sequence ID" value="NZ_JACHIL010000003.1"/>
</dbReference>
<evidence type="ECO:0000313" key="3">
    <source>
        <dbReference type="Proteomes" id="UP000531231"/>
    </source>
</evidence>
<name>A0A7W8ALP7_9HYPH</name>
<dbReference type="Proteomes" id="UP000531231">
    <property type="component" value="Unassembled WGS sequence"/>
</dbReference>
<organism evidence="2 3">
    <name type="scientific">Pseudochrobactrum saccharolyticum</name>
    <dbReference type="NCBI Taxonomy" id="354352"/>
    <lineage>
        <taxon>Bacteria</taxon>
        <taxon>Pseudomonadati</taxon>
        <taxon>Pseudomonadota</taxon>
        <taxon>Alphaproteobacteria</taxon>
        <taxon>Hyphomicrobiales</taxon>
        <taxon>Brucellaceae</taxon>
        <taxon>Pseudochrobactrum</taxon>
    </lineage>
</organism>
<sequence>MNKLSLILIAGALAVSVGLVFVQNRLEVKGGMQGHSMQGMAMPDHAMRTEEASSESTPVP</sequence>
<evidence type="ECO:0000256" key="1">
    <source>
        <dbReference type="SAM" id="MobiDB-lite"/>
    </source>
</evidence>
<dbReference type="EMBL" id="JACHIL010000003">
    <property type="protein sequence ID" value="MBB5091556.1"/>
    <property type="molecule type" value="Genomic_DNA"/>
</dbReference>